<dbReference type="EMBL" id="CP068393">
    <property type="protein sequence ID" value="QUC66698.1"/>
    <property type="molecule type" value="Genomic_DNA"/>
</dbReference>
<evidence type="ECO:0000313" key="2">
    <source>
        <dbReference type="Proteomes" id="UP000682782"/>
    </source>
</evidence>
<dbReference type="Proteomes" id="UP000682782">
    <property type="component" value="Chromosome"/>
</dbReference>
<proteinExistence type="predicted"/>
<evidence type="ECO:0000313" key="1">
    <source>
        <dbReference type="EMBL" id="QUC66698.1"/>
    </source>
</evidence>
<reference evidence="1" key="1">
    <citation type="submission" date="2021-01" db="EMBL/GenBank/DDBJ databases">
        <title>Complete genome sequence of Clostridiales bacterium R-7.</title>
        <authorList>
            <person name="Mahoney-Kurpe S.C."/>
            <person name="Palevich N."/>
            <person name="Koike S."/>
            <person name="Moon C.D."/>
            <person name="Attwood G.T."/>
        </authorList>
    </citation>
    <scope>NUCLEOTIDE SEQUENCE</scope>
    <source>
        <strain evidence="1">R-7</strain>
    </source>
</reference>
<name>A0AC61NKL7_9FIRM</name>
<gene>
    <name evidence="1" type="ORF">JYE49_12705</name>
</gene>
<sequence>MPEIETAYYIKLKEVKWQRIYSFGEKMFGDEAVRTYNPETGEWLDPETLNLDYVFLMRPFETYLPKMYRASDLRRHAKVCYVTYSFLVTSRPEMEQLEYNTHFIRNVSMIFCEKQGTLEYVNHKFAETICSGDQKAFFCGYPQYDLIAPGKEDSLLWPRQREEGVFRMIWTPRWTTDPKLGGSHFFDYKDQMIGWAEKNASIDLVFRPHPLALANYVSSGLITKKEQEKYLARYTECENAAVDRTTEYYDTFFSSDCLITDISAVMLDYLFTGKPIVYCTSPNDQYFFTPELHECLYKVESFDEIIKVVEHLRTGDDPKKELREKVARILKPEGSAAGSILSEIKKDYNERRHESC</sequence>
<organism evidence="1 2">
    <name type="scientific">Aristaeella hokkaidonensis</name>
    <dbReference type="NCBI Taxonomy" id="3046382"/>
    <lineage>
        <taxon>Bacteria</taxon>
        <taxon>Bacillati</taxon>
        <taxon>Bacillota</taxon>
        <taxon>Clostridia</taxon>
        <taxon>Eubacteriales</taxon>
        <taxon>Aristaeellaceae</taxon>
        <taxon>Aristaeella</taxon>
    </lineage>
</organism>
<protein>
    <submittedName>
        <fullName evidence="1">CDP-glycerol glycerophosphotransferase family protein</fullName>
    </submittedName>
</protein>
<accession>A0AC61NKL7</accession>
<keyword evidence="2" id="KW-1185">Reference proteome</keyword>